<dbReference type="AlphaFoldDB" id="A0A3B1CU42"/>
<reference evidence="2" key="1">
    <citation type="submission" date="2018-06" db="EMBL/GenBank/DDBJ databases">
        <authorList>
            <person name="Zhirakovskaya E."/>
        </authorList>
    </citation>
    <scope>NUCLEOTIDE SEQUENCE</scope>
</reference>
<name>A0A3B1CU42_9ZZZZ</name>
<dbReference type="InterPro" id="IPR011659">
    <property type="entry name" value="WD40"/>
</dbReference>
<dbReference type="PANTHER" id="PTHR36842">
    <property type="entry name" value="PROTEIN TOLB HOMOLOG"/>
    <property type="match status" value="1"/>
</dbReference>
<dbReference type="SUPFAM" id="SSF69304">
    <property type="entry name" value="Tricorn protease N-terminal domain"/>
    <property type="match status" value="1"/>
</dbReference>
<proteinExistence type="inferred from homology"/>
<sequence>MKRLKRYYITLFVLILSSMINLAQPKDEATFNDTNPDLKITSTHLYGEQIFFVKKKVVSNIVLGDIYSMNPDGSNVQQLTRFSDGYYITELPELSKDGTKLTFISNFESWKSAFYTDVFMADLRTGKMERITGFEKTSPAAKTATVNVTVADKDTFAITPSAIRISYSGCTNFIANNSASLKVPADEDIWIKAEVAKAKGDLKIIKVPAGGTETVRLDLTAGTISAESFDLSKDNNHLVVSTNSENIKFPFYTLGIWDTNTLKRIAEVGALHLGGDITPKYSPNGSMIAYGTGEFALNSLGIISTANLNSNPTVLVNGNRFGIQAFCSQPEWSPDGSEIVFVYSTINGLYLQSNLFKVSVNGGNPVQLTFYSGSEVVSKPTYSPDGTKIAYNLLRSKSNNTFTYPDLINFTCTSNIYYIPSNGGQAVSLTSDGASIDPSWGIVNVAVSVDNDTQTQPNSFVLYQNYPNPFNPSTKIKYTIPTPPQPSPSQGEGWGGVCDIKSLRYTRKGSSNPYQRSTTTGNV</sequence>
<comment type="similarity">
    <text evidence="1">Belongs to the TolB family.</text>
</comment>
<evidence type="ECO:0000256" key="1">
    <source>
        <dbReference type="ARBA" id="ARBA00009820"/>
    </source>
</evidence>
<organism evidence="2">
    <name type="scientific">hydrothermal vent metagenome</name>
    <dbReference type="NCBI Taxonomy" id="652676"/>
    <lineage>
        <taxon>unclassified sequences</taxon>
        <taxon>metagenomes</taxon>
        <taxon>ecological metagenomes</taxon>
    </lineage>
</organism>
<evidence type="ECO:0008006" key="3">
    <source>
        <dbReference type="Google" id="ProtNLM"/>
    </source>
</evidence>
<dbReference type="InterPro" id="IPR011042">
    <property type="entry name" value="6-blade_b-propeller_TolB-like"/>
</dbReference>
<dbReference type="EMBL" id="UOGD01000325">
    <property type="protein sequence ID" value="VAX26160.1"/>
    <property type="molecule type" value="Genomic_DNA"/>
</dbReference>
<protein>
    <recommendedName>
        <fullName evidence="3">TolB protein, periplasmic protein involved in the tonb-independent uptake of group A colicins</fullName>
    </recommendedName>
</protein>
<dbReference type="PANTHER" id="PTHR36842:SF1">
    <property type="entry name" value="PROTEIN TOLB"/>
    <property type="match status" value="1"/>
</dbReference>
<dbReference type="Pfam" id="PF07676">
    <property type="entry name" value="PD40"/>
    <property type="match status" value="1"/>
</dbReference>
<dbReference type="Gene3D" id="2.120.10.30">
    <property type="entry name" value="TolB, C-terminal domain"/>
    <property type="match status" value="2"/>
</dbReference>
<dbReference type="SUPFAM" id="SSF82171">
    <property type="entry name" value="DPP6 N-terminal domain-like"/>
    <property type="match status" value="1"/>
</dbReference>
<gene>
    <name evidence="2" type="ORF">MNBD_IGNAVI01-3149</name>
</gene>
<accession>A0A3B1CU42</accession>
<evidence type="ECO:0000313" key="2">
    <source>
        <dbReference type="EMBL" id="VAX26160.1"/>
    </source>
</evidence>